<evidence type="ECO:0000313" key="1">
    <source>
        <dbReference type="EMBL" id="GAA0927170.1"/>
    </source>
</evidence>
<name>A0ABN1PEZ1_9ACTN</name>
<protein>
    <submittedName>
        <fullName evidence="1">Uncharacterized protein</fullName>
    </submittedName>
</protein>
<organism evidence="1 2">
    <name type="scientific">Kribbella koreensis</name>
    <dbReference type="NCBI Taxonomy" id="57909"/>
    <lineage>
        <taxon>Bacteria</taxon>
        <taxon>Bacillati</taxon>
        <taxon>Actinomycetota</taxon>
        <taxon>Actinomycetes</taxon>
        <taxon>Propionibacteriales</taxon>
        <taxon>Kribbellaceae</taxon>
        <taxon>Kribbella</taxon>
    </lineage>
</organism>
<accession>A0ABN1PEZ1</accession>
<sequence length="60" mass="6952">MVDAQRGTGAAARRECADLDFWMHREQPQQLSPGVPTGSSHRDRQTHVNEYVRYRMIIQP</sequence>
<proteinExistence type="predicted"/>
<dbReference type="Proteomes" id="UP001500542">
    <property type="component" value="Unassembled WGS sequence"/>
</dbReference>
<dbReference type="EMBL" id="BAAAHK010000002">
    <property type="protein sequence ID" value="GAA0927170.1"/>
    <property type="molecule type" value="Genomic_DNA"/>
</dbReference>
<keyword evidence="2" id="KW-1185">Reference proteome</keyword>
<reference evidence="1 2" key="1">
    <citation type="journal article" date="2019" name="Int. J. Syst. Evol. Microbiol.">
        <title>The Global Catalogue of Microorganisms (GCM) 10K type strain sequencing project: providing services to taxonomists for standard genome sequencing and annotation.</title>
        <authorList>
            <consortium name="The Broad Institute Genomics Platform"/>
            <consortium name="The Broad Institute Genome Sequencing Center for Infectious Disease"/>
            <person name="Wu L."/>
            <person name="Ma J."/>
        </authorList>
    </citation>
    <scope>NUCLEOTIDE SEQUENCE [LARGE SCALE GENOMIC DNA]</scope>
    <source>
        <strain evidence="1 2">JCM 10977</strain>
    </source>
</reference>
<gene>
    <name evidence="1" type="ORF">GCM10009554_07940</name>
</gene>
<evidence type="ECO:0000313" key="2">
    <source>
        <dbReference type="Proteomes" id="UP001500542"/>
    </source>
</evidence>
<comment type="caution">
    <text evidence="1">The sequence shown here is derived from an EMBL/GenBank/DDBJ whole genome shotgun (WGS) entry which is preliminary data.</text>
</comment>